<dbReference type="AlphaFoldDB" id="A2EBN5"/>
<protein>
    <submittedName>
        <fullName evidence="2">Uncharacterized protein</fullName>
    </submittedName>
</protein>
<proteinExistence type="predicted"/>
<dbReference type="InParanoid" id="A2EBN5"/>
<dbReference type="EMBL" id="DS113347">
    <property type="protein sequence ID" value="EAY09952.1"/>
    <property type="molecule type" value="Genomic_DNA"/>
</dbReference>
<reference evidence="2" key="2">
    <citation type="journal article" date="2007" name="Science">
        <title>Draft genome sequence of the sexually transmitted pathogen Trichomonas vaginalis.</title>
        <authorList>
            <person name="Carlton J.M."/>
            <person name="Hirt R.P."/>
            <person name="Silva J.C."/>
            <person name="Delcher A.L."/>
            <person name="Schatz M."/>
            <person name="Zhao Q."/>
            <person name="Wortman J.R."/>
            <person name="Bidwell S.L."/>
            <person name="Alsmark U.C.M."/>
            <person name="Besteiro S."/>
            <person name="Sicheritz-Ponten T."/>
            <person name="Noel C.J."/>
            <person name="Dacks J.B."/>
            <person name="Foster P.G."/>
            <person name="Simillion C."/>
            <person name="Van de Peer Y."/>
            <person name="Miranda-Saavedra D."/>
            <person name="Barton G.J."/>
            <person name="Westrop G.D."/>
            <person name="Mueller S."/>
            <person name="Dessi D."/>
            <person name="Fiori P.L."/>
            <person name="Ren Q."/>
            <person name="Paulsen I."/>
            <person name="Zhang H."/>
            <person name="Bastida-Corcuera F.D."/>
            <person name="Simoes-Barbosa A."/>
            <person name="Brown M.T."/>
            <person name="Hayes R.D."/>
            <person name="Mukherjee M."/>
            <person name="Okumura C.Y."/>
            <person name="Schneider R."/>
            <person name="Smith A.J."/>
            <person name="Vanacova S."/>
            <person name="Villalvazo M."/>
            <person name="Haas B.J."/>
            <person name="Pertea M."/>
            <person name="Feldblyum T.V."/>
            <person name="Utterback T.R."/>
            <person name="Shu C.L."/>
            <person name="Osoegawa K."/>
            <person name="de Jong P.J."/>
            <person name="Hrdy I."/>
            <person name="Horvathova L."/>
            <person name="Zubacova Z."/>
            <person name="Dolezal P."/>
            <person name="Malik S.B."/>
            <person name="Logsdon J.M. Jr."/>
            <person name="Henze K."/>
            <person name="Gupta A."/>
            <person name="Wang C.C."/>
            <person name="Dunne R.L."/>
            <person name="Upcroft J.A."/>
            <person name="Upcroft P."/>
            <person name="White O."/>
            <person name="Salzberg S.L."/>
            <person name="Tang P."/>
            <person name="Chiu C.-H."/>
            <person name="Lee Y.-S."/>
            <person name="Embley T.M."/>
            <person name="Coombs G.H."/>
            <person name="Mottram J.C."/>
            <person name="Tachezy J."/>
            <person name="Fraser-Liggett C.M."/>
            <person name="Johnson P.J."/>
        </authorList>
    </citation>
    <scope>NUCLEOTIDE SEQUENCE [LARGE SCALE GENOMIC DNA]</scope>
    <source>
        <strain evidence="2">G3</strain>
    </source>
</reference>
<dbReference type="RefSeq" id="XP_001322175.1">
    <property type="nucleotide sequence ID" value="XM_001322140.1"/>
</dbReference>
<evidence type="ECO:0000256" key="1">
    <source>
        <dbReference type="SAM" id="Coils"/>
    </source>
</evidence>
<dbReference type="KEGG" id="tva:4767883"/>
<reference evidence="2" key="1">
    <citation type="submission" date="2006-10" db="EMBL/GenBank/DDBJ databases">
        <authorList>
            <person name="Amadeo P."/>
            <person name="Zhao Q."/>
            <person name="Wortman J."/>
            <person name="Fraser-Liggett C."/>
            <person name="Carlton J."/>
        </authorList>
    </citation>
    <scope>NUCLEOTIDE SEQUENCE</scope>
    <source>
        <strain evidence="2">G3</strain>
    </source>
</reference>
<evidence type="ECO:0000313" key="3">
    <source>
        <dbReference type="Proteomes" id="UP000001542"/>
    </source>
</evidence>
<evidence type="ECO:0000313" key="2">
    <source>
        <dbReference type="EMBL" id="EAY09952.1"/>
    </source>
</evidence>
<sequence length="435" mass="50768">MLTREEFQIMQKQLVQMTDEKNSMKTEIATLKMNIQQIPQLKQELAERIRLKQSDEMTLLNEMSEVQQKIGQVRKEIQNLNDPNVQSTFDEKRLVKKEEKLQELQQEDKIYSQSIENYNKKLEQYQAKLTALSNLIDTEVQTINFRIRNYKKIKSFATIYMTVGDFESQAMTLSERLNKLQKKKQKRNQTIKNLLVNERNLKEQIQIYEDTLKDVENAVNESVRQLNSSEKVLELVKFEYQGVKNSLETVLAESSKIHSDEYTKVMTEIKEDKQKISENQNIIKNKQQDMDQAQIEHNILENKKVAMISQLQKVLTEKVSQISTKINTSSEVQDIVALQEKIWIDIEVARQEYLSVAKRHEAITKDVARKARILNEMSVFVKGLPSVNTGNPLDELTNIFNVATQENKRLAKEIGKLTDQTTKLEKEIAWLKSQL</sequence>
<name>A2EBN5_TRIV3</name>
<dbReference type="VEuPathDB" id="TrichDB:TVAGG3_0588720"/>
<keyword evidence="3" id="KW-1185">Reference proteome</keyword>
<accession>A2EBN5</accession>
<dbReference type="OrthoDB" id="10598738at2759"/>
<feature type="coiled-coil region" evidence="1">
    <location>
        <begin position="393"/>
        <end position="427"/>
    </location>
</feature>
<dbReference type="VEuPathDB" id="TrichDB:TVAG_482260"/>
<dbReference type="Proteomes" id="UP000001542">
    <property type="component" value="Unassembled WGS sequence"/>
</dbReference>
<feature type="coiled-coil region" evidence="1">
    <location>
        <begin position="269"/>
        <end position="303"/>
    </location>
</feature>
<feature type="coiled-coil region" evidence="1">
    <location>
        <begin position="163"/>
        <end position="232"/>
    </location>
</feature>
<gene>
    <name evidence="2" type="ORF">TVAG_482260</name>
</gene>
<dbReference type="SMR" id="A2EBN5"/>
<organism evidence="2 3">
    <name type="scientific">Trichomonas vaginalis (strain ATCC PRA-98 / G3)</name>
    <dbReference type="NCBI Taxonomy" id="412133"/>
    <lineage>
        <taxon>Eukaryota</taxon>
        <taxon>Metamonada</taxon>
        <taxon>Parabasalia</taxon>
        <taxon>Trichomonadida</taxon>
        <taxon>Trichomonadidae</taxon>
        <taxon>Trichomonas</taxon>
    </lineage>
</organism>
<keyword evidence="1" id="KW-0175">Coiled coil</keyword>
<dbReference type="STRING" id="5722.A2EBN5"/>
<feature type="coiled-coil region" evidence="1">
    <location>
        <begin position="87"/>
        <end position="135"/>
    </location>
</feature>